<protein>
    <recommendedName>
        <fullName evidence="1">Serine/threonine-protein kinase Atg1-like tMIT domain-containing protein</fullName>
    </recommendedName>
</protein>
<evidence type="ECO:0000313" key="3">
    <source>
        <dbReference type="Proteomes" id="UP001460270"/>
    </source>
</evidence>
<sequence length="155" mass="17540">MTNVVFHPPQLPEDTLMEQSHTDALNNLRFTVAFVHCIMELAASKDPSLNTTSTTDVSFLEQSMLTDQISLLSREWSYASQLVLYIKAEDFLSSALHTAKEDIKQGQLLPSATVKQVIRRLNDMYKACVSYCRSLNDLLQTFFLTNRSSLIVSMD</sequence>
<feature type="domain" description="Serine/threonine-protein kinase Atg1-like tMIT" evidence="1">
    <location>
        <begin position="25"/>
        <end position="141"/>
    </location>
</feature>
<keyword evidence="3" id="KW-1185">Reference proteome</keyword>
<evidence type="ECO:0000313" key="2">
    <source>
        <dbReference type="EMBL" id="KAK7933887.1"/>
    </source>
</evidence>
<dbReference type="GO" id="GO:0004674">
    <property type="term" value="F:protein serine/threonine kinase activity"/>
    <property type="evidence" value="ECO:0007669"/>
    <property type="project" value="InterPro"/>
</dbReference>
<organism evidence="2 3">
    <name type="scientific">Mugilogobius chulae</name>
    <name type="common">yellowstripe goby</name>
    <dbReference type="NCBI Taxonomy" id="88201"/>
    <lineage>
        <taxon>Eukaryota</taxon>
        <taxon>Metazoa</taxon>
        <taxon>Chordata</taxon>
        <taxon>Craniata</taxon>
        <taxon>Vertebrata</taxon>
        <taxon>Euteleostomi</taxon>
        <taxon>Actinopterygii</taxon>
        <taxon>Neopterygii</taxon>
        <taxon>Teleostei</taxon>
        <taxon>Neoteleostei</taxon>
        <taxon>Acanthomorphata</taxon>
        <taxon>Gobiaria</taxon>
        <taxon>Gobiiformes</taxon>
        <taxon>Gobioidei</taxon>
        <taxon>Gobiidae</taxon>
        <taxon>Gobionellinae</taxon>
        <taxon>Mugilogobius</taxon>
    </lineage>
</organism>
<evidence type="ECO:0000259" key="1">
    <source>
        <dbReference type="Pfam" id="PF12063"/>
    </source>
</evidence>
<comment type="caution">
    <text evidence="2">The sequence shown here is derived from an EMBL/GenBank/DDBJ whole genome shotgun (WGS) entry which is preliminary data.</text>
</comment>
<dbReference type="Proteomes" id="UP001460270">
    <property type="component" value="Unassembled WGS sequence"/>
</dbReference>
<name>A0AAW0PPG2_9GOBI</name>
<gene>
    <name evidence="2" type="ORF">WMY93_004783</name>
</gene>
<dbReference type="Pfam" id="PF12063">
    <property type="entry name" value="ATG1-like_MIT1"/>
    <property type="match status" value="1"/>
</dbReference>
<dbReference type="EMBL" id="JBBPFD010000003">
    <property type="protein sequence ID" value="KAK7933887.1"/>
    <property type="molecule type" value="Genomic_DNA"/>
</dbReference>
<proteinExistence type="predicted"/>
<dbReference type="InterPro" id="IPR022708">
    <property type="entry name" value="Atg1-like_tMIT"/>
</dbReference>
<dbReference type="AlphaFoldDB" id="A0AAW0PPG2"/>
<reference evidence="3" key="1">
    <citation type="submission" date="2024-04" db="EMBL/GenBank/DDBJ databases">
        <title>Salinicola lusitanus LLJ914,a marine bacterium isolated from the Okinawa Trough.</title>
        <authorList>
            <person name="Li J."/>
        </authorList>
    </citation>
    <scope>NUCLEOTIDE SEQUENCE [LARGE SCALE GENOMIC DNA]</scope>
</reference>
<accession>A0AAW0PPG2</accession>